<dbReference type="InterPro" id="IPR001227">
    <property type="entry name" value="Ac_transferase_dom_sf"/>
</dbReference>
<dbReference type="Gene3D" id="3.10.129.10">
    <property type="entry name" value="Hotdog Thioesterase"/>
    <property type="match status" value="4"/>
</dbReference>
<dbReference type="InterPro" id="IPR016039">
    <property type="entry name" value="Thiolase-like"/>
</dbReference>
<comment type="caution">
    <text evidence="13">The sequence shown here is derived from an EMBL/GenBank/DDBJ whole genome shotgun (WGS) entry which is preliminary data.</text>
</comment>
<keyword evidence="5" id="KW-0443">Lipid metabolism</keyword>
<feature type="domain" description="Ketosynthase family 3 (KS3)" evidence="11">
    <location>
        <begin position="3"/>
        <end position="439"/>
    </location>
</feature>
<dbReference type="InterPro" id="IPR020841">
    <property type="entry name" value="PKS_Beta-ketoAc_synthase_dom"/>
</dbReference>
<evidence type="ECO:0000256" key="4">
    <source>
        <dbReference type="ARBA" id="ARBA00022832"/>
    </source>
</evidence>
<dbReference type="SUPFAM" id="SSF52151">
    <property type="entry name" value="FabD/lysophospholipase-like"/>
    <property type="match status" value="1"/>
</dbReference>
<keyword evidence="6" id="KW-0275">Fatty acid biosynthesis</keyword>
<accession>A0ABT6THN9</accession>
<dbReference type="InterPro" id="IPR052568">
    <property type="entry name" value="PKS-FAS_Synthase"/>
</dbReference>
<evidence type="ECO:0000256" key="2">
    <source>
        <dbReference type="ARBA" id="ARBA00006714"/>
    </source>
</evidence>
<dbReference type="Pfam" id="PF00109">
    <property type="entry name" value="ketoacyl-synt"/>
    <property type="match status" value="2"/>
</dbReference>
<evidence type="ECO:0000256" key="9">
    <source>
        <dbReference type="RuleBase" id="RU003694"/>
    </source>
</evidence>
<evidence type="ECO:0000256" key="8">
    <source>
        <dbReference type="PROSITE-ProRule" id="PRU01363"/>
    </source>
</evidence>
<evidence type="ECO:0000259" key="11">
    <source>
        <dbReference type="PROSITE" id="PS52004"/>
    </source>
</evidence>
<dbReference type="InterPro" id="IPR002123">
    <property type="entry name" value="Plipid/glycerol_acylTrfase"/>
</dbReference>
<dbReference type="PROSITE" id="PS52019">
    <property type="entry name" value="PKS_MFAS_DH"/>
    <property type="match status" value="1"/>
</dbReference>
<dbReference type="InterPro" id="IPR014043">
    <property type="entry name" value="Acyl_transferase_dom"/>
</dbReference>
<dbReference type="InterPro" id="IPR016035">
    <property type="entry name" value="Acyl_Trfase/lysoPLipase"/>
</dbReference>
<reference evidence="13" key="1">
    <citation type="submission" date="2023-04" db="EMBL/GenBank/DDBJ databases">
        <title>Comparative genomic analysis of Cohnella hashimotonis sp. nov., isolated from the International Space Station.</title>
        <authorList>
            <person name="Venkateswaran K."/>
            <person name="Simpson A."/>
        </authorList>
    </citation>
    <scope>NUCLEOTIDE SEQUENCE</scope>
    <source>
        <strain evidence="13">F6_2S_P_1</strain>
    </source>
</reference>
<feature type="region of interest" description="C-terminal hotdog fold" evidence="8">
    <location>
        <begin position="2391"/>
        <end position="2543"/>
    </location>
</feature>
<dbReference type="InterPro" id="IPR010083">
    <property type="entry name" value="FabA"/>
</dbReference>
<feature type="active site" description="Proton acceptor; for dehydratase activity" evidence="8">
    <location>
        <position position="2274"/>
    </location>
</feature>
<sequence length="3002" mass="323402">MRFEPIAIVGQGCVFPGAANPEELWRIVAERRETLTEPEEGRWRLSRAASRRGSDATEWSTRGGYINGFRAEWDRLGLQVDAERIGAMDRMVQWMLHAAAQALPDPAAGPGKHKRTGAVIGNLSLPTESMSRYAEHVWLQAQQEEASRPLFAQEIGEPPDAVNRFMSGYPAHFLAQAFGLGAGAFCLDAACASSLYAIKLACDRLHDGSADLMLAGAVNGTDALFLHTGFRALKAISRSGQSRPFHPEADGLVPSEGSGFIALKRLADAEQAGDRILGVIRGIGLSNDGGQGGMLAPARDGQIRAMRQAYAMSGLEPQDISLIECHATGTPLGDAVEIQSMSEVFAGRSGIPIGSIKGNIGHPVTAAGMAGLMKLLRAMEEGVYPATLHLHTEEPVKLLEGTPFRLPQPGETWQSEAPRRAALSGFGFGGNNAHLIVERYEPGGRAATTKRAREKEAASPMEADLAIVGIGVSAGSSRTALEWAAALFGADDRDRGQKGTEAFRSGDISLDLQDISVPPVDLKQALPQQVTLLRTAADAAAEAGGLTGDRVGVYVGMQCDAEISRHIARVRIGEWAGKRAALSGFQVSGADVASLQNAFYGPLESSTVVGLLPNVPANRLNKHFKISGPGFTVSSEELSGITALELASRALRSGELDAALVGAVDLSCESVHRAAAAAMLEGGKQRPGDASVALAVKRLDDARRDGNTVYAVLPAAGGGAAKPGLLLGSDDGDAVSLASRFGHSHAASGLLHVAAGALALHHGLLPYGSRRGPRPWLRGDEGRTVRVDVHAFGGASGSVFLAEGDGCAPLVPRGSLAPMLHAYAADDRRSLLQSLRDGTESAQGAVRLAIVARGDMELSAARESAARELERLIAAPGSGPFRAGPGIHYAETPVGGELAFVFSGAASAYGGMGSGLLAAIPELGVAIQGRFRTAAEAAGWVYGEQADRAPDPLAMLGGASYLTQIHAAFTQQWLGLRPQAAIGLSSGETNALAAMGAWDNLDGLFRDLQKHGIYSRELAGTYRVLQEAWGETRPEWENWRVMASPDAIREAIASEARVRLTMHNAPEDCIIGGEPAACRRVLDKLRPAPAYPLGYDMVVHCPELAVIAPLWREIHRRPTWPVPGVRFYSGVSATHYEPDADRAADALLEMATGIVDFPKTILKAWEDGVRVFVEHGPRSLCSDWIGRILAGREHLCIGLDQPGADSLEQATTAAARLFAHGVDVNIERLQSRLAERSMDRSRNGKTAAMTFSAHLPPVVLPNIVTIMPDVGHAIGQEEVKPLKIIHETAPAAMPETPAVGAATAAAILAPAVKPAAATAIPAPAGDYARMASAHRQYILLQNGMQLRLMQLLNNSSPQPARGTPASLTDAPASMIAIPATAAAATPSGFFGQAPAESAHPAASSAQTPAKPAHPAASSAHAPASHLPEALSAEAPSAEAPSAEAQPIRFTREQLEILASGRISDVFGPGFAGQDGYAVQVRMPEPPLLLADRVVALSGEPLSMGRGTIRTETDVQSDSWYLHKGRMPFGIMIESGQADLLLISWLGIDMLNRGERAYRLLGCELTFHGSLPAPGETLSYDIRVDSHAKHGDIRLFFFNYDCTDGQGRRRMTMRQGQAGFFTKEELRDSAGVIWDPAKVEIGREARLDAPRVSKVKTRYTPEEVRAFAAGDLYGCFGEGFAFAQTHTCSPSIQSGRMLLLGEVTAFEQGGGPLRRGYLRAETALSGDEWFFAGHFKNDPAMPGTLMLEGCVQAMSFYLAGLGYTLRKDGWRFEPVPELPYKMICRGQVTPESRSLVYEVFVQEVMDGPEPTVIADVLLTVDGRKAFHCSRLAVRLVSDFPLHTELRHLADGTRNDPRAATSGGVTFDYYSLLACAFGKPSHAFGSRYAVYDEGKHVPRLPGPPYHFMTRVTEAGGQLGVPKTGTVIVAEYDVPPDAWYFAENGSRTMPFCVLLEAALQPCGWLVSYLGIPESPERDAYFRNLDGKATMHREVLPDAGTLRTRVSLTSLSRMGHTYIESFQVDCFLADAPDAPVFTMSTVFGHFTLEDLSNQVGLGAGEAELARMQEPSGFEVDLRGDAAVFHAGPQSQRARLASGKLLMIDRVTGHWSRGGKHGLGRSRAEKKVDAGDWFFKAHFYQDPVQPGSLGVEAMVQLLQFHMLREGMDLGMKQPRFEALGTGMEIVWKYRGQVTPQKERIVVDLDVLETGRDERGVYVKAEASLWVDGLQIYYVPLMGMRLVDDGGTGAAAQETNGEQTDFVVVETLFDPEAQPWIRDHCPTYTAPAMPSTFILDAMATAARNREPNRFLAGAADVQFKRWLIFDRPRLLRTEVRRAENRDARENSVFYDVTLYAWRDAPDSRLSRFEEIASGRYELADRYPAADEAASRPLEPLKAPKPVADPYESGRVFHGPAFQIASAIVRGTNGAFALLSAEGNRAGAGAASVPIGCLNPLLLDGATHAIPHDELTLWAPEIGDDLVAYPYRMTACRFYGDTPTDGEVRCEVRFDGFEGDARFPAFRIRLYRGERLWAELRLVEVLMPKGRIGRGDGRSRKAFLQERVYVENIALSRSEGGVTKLTEAEVRGSDWLAGTVAAVYGIDASVSYKEQTRLVAIKDHVGLIAGVHPSTVNVDENAISAVSAVYPYERHPIAVEEKDREIRVASQAPARDIERAMGYWRRKLGSGPWLGEDLYRALIASFVGRFVVEDPVRFAQASRGPVLYLANHQTAVESLLFACLAEGLTQSPVAAIAKKEHRDSWIGRMLAHLGANPNARFTIPIVHVDREDQMAMLQTLKDLAVRMTEGNESILVHVEGTRARAENKEVTVVSGIWTDLALQGNLPIVPVRFAGGLPTEESETRLEFPVGYGRQHYNIGRPIFPDELRALPLPARKQVILEALNGTGRTPAQKGDAPGANGGDPALIEQIRLLTELAHVPYEQAVLLASLARLSACSDEAAALLQGVSAGKLRVRDDPAGQWLASIAGWLYGQAGPKVQVTKRRKNTHADNA</sequence>
<dbReference type="InterPro" id="IPR014030">
    <property type="entry name" value="Ketoacyl_synth_N"/>
</dbReference>
<evidence type="ECO:0000256" key="1">
    <source>
        <dbReference type="ARBA" id="ARBA00005194"/>
    </source>
</evidence>
<dbReference type="PANTHER" id="PTHR43074:SF1">
    <property type="entry name" value="BETA-KETOACYL SYNTHASE FAMILY PROTEIN-RELATED"/>
    <property type="match status" value="1"/>
</dbReference>
<dbReference type="Gene3D" id="3.10.129.110">
    <property type="entry name" value="Polyketide synthase dehydratase"/>
    <property type="match status" value="1"/>
</dbReference>
<name>A0ABT6THN9_9BACL</name>
<dbReference type="SMART" id="SM00827">
    <property type="entry name" value="PKS_AT"/>
    <property type="match status" value="1"/>
</dbReference>
<feature type="region of interest" description="N-terminal hotdog fold" evidence="8">
    <location>
        <begin position="2239"/>
        <end position="2377"/>
    </location>
</feature>
<dbReference type="Pfam" id="PF01553">
    <property type="entry name" value="Acyltransferase"/>
    <property type="match status" value="1"/>
</dbReference>
<dbReference type="Gene3D" id="3.40.366.10">
    <property type="entry name" value="Malonyl-Coenzyme A Acyl Carrier Protein, domain 2"/>
    <property type="match status" value="1"/>
</dbReference>
<dbReference type="SUPFAM" id="SSF69593">
    <property type="entry name" value="Glycerol-3-phosphate (1)-acyltransferase"/>
    <property type="match status" value="1"/>
</dbReference>
<evidence type="ECO:0000259" key="12">
    <source>
        <dbReference type="PROSITE" id="PS52019"/>
    </source>
</evidence>
<comment type="pathway">
    <text evidence="1">Lipid metabolism; fatty acid biosynthesis.</text>
</comment>
<comment type="similarity">
    <text evidence="9">Belongs to the thiolase-like superfamily. Beta-ketoacyl-ACP synthases family.</text>
</comment>
<dbReference type="Pfam" id="PF02801">
    <property type="entry name" value="Ketoacyl-synt_C"/>
    <property type="match status" value="1"/>
</dbReference>
<dbReference type="PROSITE" id="PS52004">
    <property type="entry name" value="KS3_2"/>
    <property type="match status" value="1"/>
</dbReference>
<dbReference type="SMART" id="SM00563">
    <property type="entry name" value="PlsC"/>
    <property type="match status" value="1"/>
</dbReference>
<evidence type="ECO:0000256" key="6">
    <source>
        <dbReference type="ARBA" id="ARBA00023160"/>
    </source>
</evidence>
<dbReference type="CDD" id="cd00833">
    <property type="entry name" value="PKS"/>
    <property type="match status" value="1"/>
</dbReference>
<evidence type="ECO:0000256" key="7">
    <source>
        <dbReference type="ARBA" id="ARBA00023239"/>
    </source>
</evidence>
<keyword evidence="3" id="KW-0444">Lipid biosynthesis</keyword>
<keyword evidence="9" id="KW-0808">Transferase</keyword>
<dbReference type="Pfam" id="PF07977">
    <property type="entry name" value="FabA"/>
    <property type="match status" value="3"/>
</dbReference>
<evidence type="ECO:0000256" key="3">
    <source>
        <dbReference type="ARBA" id="ARBA00022516"/>
    </source>
</evidence>
<evidence type="ECO:0000313" key="13">
    <source>
        <dbReference type="EMBL" id="MDI4646342.1"/>
    </source>
</evidence>
<dbReference type="InterPro" id="IPR013114">
    <property type="entry name" value="FabA_FabZ"/>
</dbReference>
<keyword evidence="4" id="KW-0276">Fatty acid metabolism</keyword>
<feature type="compositionally biased region" description="Low complexity" evidence="10">
    <location>
        <begin position="1412"/>
        <end position="1444"/>
    </location>
</feature>
<evidence type="ECO:0000256" key="5">
    <source>
        <dbReference type="ARBA" id="ARBA00023098"/>
    </source>
</evidence>
<protein>
    <submittedName>
        <fullName evidence="13">Beta-ketoacyl synthase N-terminal-like domain-containing protein</fullName>
    </submittedName>
</protein>
<dbReference type="InterPro" id="IPR014031">
    <property type="entry name" value="Ketoacyl_synth_C"/>
</dbReference>
<organism evidence="13 14">
    <name type="scientific">Cohnella hashimotonis</name>
    <dbReference type="NCBI Taxonomy" id="2826895"/>
    <lineage>
        <taxon>Bacteria</taxon>
        <taxon>Bacillati</taxon>
        <taxon>Bacillota</taxon>
        <taxon>Bacilli</taxon>
        <taxon>Bacillales</taxon>
        <taxon>Paenibacillaceae</taxon>
        <taxon>Cohnella</taxon>
    </lineage>
</organism>
<dbReference type="RefSeq" id="WP_282909206.1">
    <property type="nucleotide sequence ID" value="NZ_JAGRPV010000001.1"/>
</dbReference>
<dbReference type="InterPro" id="IPR042104">
    <property type="entry name" value="PKS_dehydratase_sf"/>
</dbReference>
<feature type="region of interest" description="Disordered" evidence="10">
    <location>
        <begin position="1388"/>
        <end position="1445"/>
    </location>
</feature>
<feature type="compositionally biased region" description="Low complexity" evidence="10">
    <location>
        <begin position="1388"/>
        <end position="1405"/>
    </location>
</feature>
<comment type="similarity">
    <text evidence="2">Belongs to the thioester dehydratase family. FabA subfamily.</text>
</comment>
<dbReference type="SMART" id="SM00825">
    <property type="entry name" value="PKS_KS"/>
    <property type="match status" value="1"/>
</dbReference>
<keyword evidence="14" id="KW-1185">Reference proteome</keyword>
<dbReference type="PANTHER" id="PTHR43074">
    <property type="entry name" value="OMEGA-3 POLYUNSATURATED FATTY ACID SYNTHASE PFAB-RELATED"/>
    <property type="match status" value="1"/>
</dbReference>
<dbReference type="EMBL" id="JAGRPV010000001">
    <property type="protein sequence ID" value="MDI4646342.1"/>
    <property type="molecule type" value="Genomic_DNA"/>
</dbReference>
<dbReference type="InterPro" id="IPR049900">
    <property type="entry name" value="PKS_mFAS_DH"/>
</dbReference>
<dbReference type="Proteomes" id="UP001161691">
    <property type="component" value="Unassembled WGS sequence"/>
</dbReference>
<feature type="domain" description="PKS/mFAS DH" evidence="12">
    <location>
        <begin position="2239"/>
        <end position="2543"/>
    </location>
</feature>
<gene>
    <name evidence="13" type="ORF">KB449_15290</name>
</gene>
<dbReference type="Gene3D" id="3.30.70.3290">
    <property type="match status" value="1"/>
</dbReference>
<dbReference type="SUPFAM" id="SSF53901">
    <property type="entry name" value="Thiolase-like"/>
    <property type="match status" value="3"/>
</dbReference>
<dbReference type="CDD" id="cd01287">
    <property type="entry name" value="FabA"/>
    <property type="match status" value="1"/>
</dbReference>
<dbReference type="CDD" id="cd07989">
    <property type="entry name" value="LPLAT_AGPAT-like"/>
    <property type="match status" value="1"/>
</dbReference>
<proteinExistence type="inferred from homology"/>
<keyword evidence="7" id="KW-0456">Lyase</keyword>
<dbReference type="SUPFAM" id="SSF54637">
    <property type="entry name" value="Thioesterase/thiol ester dehydrase-isomerase"/>
    <property type="match status" value="4"/>
</dbReference>
<feature type="active site" description="Proton donor; for dehydratase activity" evidence="8">
    <location>
        <position position="2453"/>
    </location>
</feature>
<evidence type="ECO:0000256" key="10">
    <source>
        <dbReference type="SAM" id="MobiDB-lite"/>
    </source>
</evidence>
<dbReference type="InterPro" id="IPR029069">
    <property type="entry name" value="HotDog_dom_sf"/>
</dbReference>
<dbReference type="Gene3D" id="3.40.47.10">
    <property type="match status" value="2"/>
</dbReference>
<evidence type="ECO:0000313" key="14">
    <source>
        <dbReference type="Proteomes" id="UP001161691"/>
    </source>
</evidence>